<comment type="caution">
    <text evidence="1">The sequence shown here is derived from an EMBL/GenBank/DDBJ whole genome shotgun (WGS) entry which is preliminary data.</text>
</comment>
<gene>
    <name evidence="1" type="ORF">E1898_16445</name>
</gene>
<name>A0A4R5UR73_9BACT</name>
<reference evidence="1 2" key="1">
    <citation type="submission" date="2019-03" db="EMBL/GenBank/DDBJ databases">
        <title>Algoriphagus aquimaris sp. nov., isolated form marine sediment in Pohang, Korea.</title>
        <authorList>
            <person name="Kim J."/>
            <person name="Yoon S.-H."/>
            <person name="Lee S.-S."/>
        </authorList>
    </citation>
    <scope>NUCLEOTIDE SEQUENCE [LARGE SCALE GENOMIC DNA]</scope>
    <source>
        <strain evidence="1 2">F21</strain>
    </source>
</reference>
<evidence type="ECO:0000313" key="2">
    <source>
        <dbReference type="Proteomes" id="UP000295438"/>
    </source>
</evidence>
<dbReference type="Proteomes" id="UP000295438">
    <property type="component" value="Unassembled WGS sequence"/>
</dbReference>
<keyword evidence="2" id="KW-1185">Reference proteome</keyword>
<sequence>MRTIEQIEKEQVSMINFAKQDVLSDPQAIKLRMADLHRSQTLGNLLQTKVRLTFRSIDEQVYEVHTTVWAVGSDFVVLKGGVTIPIRSILRVE</sequence>
<evidence type="ECO:0000313" key="1">
    <source>
        <dbReference type="EMBL" id="TDK41579.1"/>
    </source>
</evidence>
<dbReference type="AlphaFoldDB" id="A0A4R5UR73"/>
<organism evidence="1 2">
    <name type="scientific">Algoriphagus formosus</name>
    <dbReference type="NCBI Taxonomy" id="2007308"/>
    <lineage>
        <taxon>Bacteria</taxon>
        <taxon>Pseudomonadati</taxon>
        <taxon>Bacteroidota</taxon>
        <taxon>Cytophagia</taxon>
        <taxon>Cytophagales</taxon>
        <taxon>Cyclobacteriaceae</taxon>
        <taxon>Algoriphagus</taxon>
    </lineage>
</organism>
<dbReference type="EMBL" id="SMUW01000037">
    <property type="protein sequence ID" value="TDK41579.1"/>
    <property type="molecule type" value="Genomic_DNA"/>
</dbReference>
<proteinExistence type="predicted"/>
<protein>
    <submittedName>
        <fullName evidence="1">Uncharacterized protein</fullName>
    </submittedName>
</protein>
<accession>A0A4R5UR73</accession>
<dbReference type="RefSeq" id="WP_024281688.1">
    <property type="nucleotide sequence ID" value="NZ_SMUW01000037.1"/>
</dbReference>